<dbReference type="AlphaFoldDB" id="A0A448WIH7"/>
<organism evidence="1 2">
    <name type="scientific">Protopolystoma xenopodis</name>
    <dbReference type="NCBI Taxonomy" id="117903"/>
    <lineage>
        <taxon>Eukaryota</taxon>
        <taxon>Metazoa</taxon>
        <taxon>Spiralia</taxon>
        <taxon>Lophotrochozoa</taxon>
        <taxon>Platyhelminthes</taxon>
        <taxon>Monogenea</taxon>
        <taxon>Polyopisthocotylea</taxon>
        <taxon>Polystomatidea</taxon>
        <taxon>Polystomatidae</taxon>
        <taxon>Protopolystoma</taxon>
    </lineage>
</organism>
<evidence type="ECO:0000313" key="1">
    <source>
        <dbReference type="EMBL" id="VEL12520.1"/>
    </source>
</evidence>
<proteinExistence type="predicted"/>
<dbReference type="Proteomes" id="UP000784294">
    <property type="component" value="Unassembled WGS sequence"/>
</dbReference>
<dbReference type="EMBL" id="CAAALY010015003">
    <property type="protein sequence ID" value="VEL12520.1"/>
    <property type="molecule type" value="Genomic_DNA"/>
</dbReference>
<keyword evidence="2" id="KW-1185">Reference proteome</keyword>
<accession>A0A448WIH7</accession>
<gene>
    <name evidence="1" type="ORF">PXEA_LOCUS5960</name>
</gene>
<comment type="caution">
    <text evidence="1">The sequence shown here is derived from an EMBL/GenBank/DDBJ whole genome shotgun (WGS) entry which is preliminary data.</text>
</comment>
<sequence length="99" mass="11031">MKDLGPRRDNESTDLVGGEEEVVCVLSGDSKAHCSGNLSPRRATGSLQAFYDICLGNPALRVAKTNRKQEMGDIRLLCPLSDRRIYPKRSWPLHPHINT</sequence>
<reference evidence="1" key="1">
    <citation type="submission" date="2018-11" db="EMBL/GenBank/DDBJ databases">
        <authorList>
            <consortium name="Pathogen Informatics"/>
        </authorList>
    </citation>
    <scope>NUCLEOTIDE SEQUENCE</scope>
</reference>
<name>A0A448WIH7_9PLAT</name>
<evidence type="ECO:0000313" key="2">
    <source>
        <dbReference type="Proteomes" id="UP000784294"/>
    </source>
</evidence>
<protein>
    <submittedName>
        <fullName evidence="1">Uncharacterized protein</fullName>
    </submittedName>
</protein>